<dbReference type="EMBL" id="JBHSIV010000010">
    <property type="protein sequence ID" value="MFC5062967.1"/>
    <property type="molecule type" value="Genomic_DNA"/>
</dbReference>
<protein>
    <submittedName>
        <fullName evidence="3">Uncharacterized protein</fullName>
    </submittedName>
</protein>
<reference evidence="4" key="1">
    <citation type="journal article" date="2019" name="Int. J. Syst. Evol. Microbiol.">
        <title>The Global Catalogue of Microorganisms (GCM) 10K type strain sequencing project: providing services to taxonomists for standard genome sequencing and annotation.</title>
        <authorList>
            <consortium name="The Broad Institute Genomics Platform"/>
            <consortium name="The Broad Institute Genome Sequencing Center for Infectious Disease"/>
            <person name="Wu L."/>
            <person name="Ma J."/>
        </authorList>
    </citation>
    <scope>NUCLEOTIDE SEQUENCE [LARGE SCALE GENOMIC DNA]</scope>
    <source>
        <strain evidence="4">CGMCC 4.7093</strain>
    </source>
</reference>
<sequence length="186" mass="18376">MSQDTDTGGTGQQDRAGHGPATGPYATGPRPLPQPAPFPGARYPTGPYATGPYGGPVPSGRFPAGQFTGGPYPAAPRPGIPAQGGPGHPGTGWVPLDDQDDPEPTGNPAAAASVVLGVLALLVSLRPLAFGTMSLSWDTYVALGVGVLALVVGIAGARGPVRRGVAAAGMLIGLAALLVVAVLPTF</sequence>
<dbReference type="RefSeq" id="WP_378036312.1">
    <property type="nucleotide sequence ID" value="NZ_JBHSIV010000010.1"/>
</dbReference>
<feature type="transmembrane region" description="Helical" evidence="2">
    <location>
        <begin position="164"/>
        <end position="183"/>
    </location>
</feature>
<feature type="transmembrane region" description="Helical" evidence="2">
    <location>
        <begin position="140"/>
        <end position="157"/>
    </location>
</feature>
<keyword evidence="2" id="KW-0472">Membrane</keyword>
<name>A0ABV9YMU8_9PSEU</name>
<organism evidence="3 4">
    <name type="scientific">Actinomycetospora atypica</name>
    <dbReference type="NCBI Taxonomy" id="1290095"/>
    <lineage>
        <taxon>Bacteria</taxon>
        <taxon>Bacillati</taxon>
        <taxon>Actinomycetota</taxon>
        <taxon>Actinomycetes</taxon>
        <taxon>Pseudonocardiales</taxon>
        <taxon>Pseudonocardiaceae</taxon>
        <taxon>Actinomycetospora</taxon>
    </lineage>
</organism>
<gene>
    <name evidence="3" type="ORF">ACFPBZ_12185</name>
</gene>
<evidence type="ECO:0000256" key="1">
    <source>
        <dbReference type="SAM" id="MobiDB-lite"/>
    </source>
</evidence>
<evidence type="ECO:0000256" key="2">
    <source>
        <dbReference type="SAM" id="Phobius"/>
    </source>
</evidence>
<comment type="caution">
    <text evidence="3">The sequence shown here is derived from an EMBL/GenBank/DDBJ whole genome shotgun (WGS) entry which is preliminary data.</text>
</comment>
<keyword evidence="2" id="KW-0812">Transmembrane</keyword>
<accession>A0ABV9YMU8</accession>
<keyword evidence="2" id="KW-1133">Transmembrane helix</keyword>
<feature type="transmembrane region" description="Helical" evidence="2">
    <location>
        <begin position="109"/>
        <end position="128"/>
    </location>
</feature>
<evidence type="ECO:0000313" key="4">
    <source>
        <dbReference type="Proteomes" id="UP001595947"/>
    </source>
</evidence>
<feature type="region of interest" description="Disordered" evidence="1">
    <location>
        <begin position="1"/>
        <end position="106"/>
    </location>
</feature>
<proteinExistence type="predicted"/>
<dbReference type="Proteomes" id="UP001595947">
    <property type="component" value="Unassembled WGS sequence"/>
</dbReference>
<evidence type="ECO:0000313" key="3">
    <source>
        <dbReference type="EMBL" id="MFC5062967.1"/>
    </source>
</evidence>
<keyword evidence="4" id="KW-1185">Reference proteome</keyword>